<evidence type="ECO:0000313" key="2">
    <source>
        <dbReference type="Proteomes" id="UP000192602"/>
    </source>
</evidence>
<evidence type="ECO:0000313" key="1">
    <source>
        <dbReference type="EMBL" id="SMC09856.1"/>
    </source>
</evidence>
<dbReference type="OrthoDB" id="9929188at2"/>
<dbReference type="EMBL" id="FWWZ01000001">
    <property type="protein sequence ID" value="SMC09856.1"/>
    <property type="molecule type" value="Genomic_DNA"/>
</dbReference>
<reference evidence="2" key="1">
    <citation type="submission" date="2017-04" db="EMBL/GenBank/DDBJ databases">
        <authorList>
            <person name="Varghese N."/>
            <person name="Submissions S."/>
        </authorList>
    </citation>
    <scope>NUCLEOTIDE SEQUENCE [LARGE SCALE GENOMIC DNA]</scope>
    <source>
        <strain evidence="2">DSM 16512</strain>
    </source>
</reference>
<gene>
    <name evidence="1" type="ORF">SAMN05660197_1678</name>
</gene>
<dbReference type="STRING" id="1069081.SAMN05660197_1678"/>
<proteinExistence type="predicted"/>
<organism evidence="1 2">
    <name type="scientific">Nitratiruptor tergarcus DSM 16512</name>
    <dbReference type="NCBI Taxonomy" id="1069081"/>
    <lineage>
        <taxon>Bacteria</taxon>
        <taxon>Pseudomonadati</taxon>
        <taxon>Campylobacterota</taxon>
        <taxon>Epsilonproteobacteria</taxon>
        <taxon>Nautiliales</taxon>
        <taxon>Nitratiruptoraceae</taxon>
        <taxon>Nitratiruptor</taxon>
    </lineage>
</organism>
<keyword evidence="2" id="KW-1185">Reference proteome</keyword>
<dbReference type="RefSeq" id="WP_084276141.1">
    <property type="nucleotide sequence ID" value="NZ_AP026671.1"/>
</dbReference>
<protein>
    <submittedName>
        <fullName evidence="1">Uncharacterized protein</fullName>
    </submittedName>
</protein>
<dbReference type="Proteomes" id="UP000192602">
    <property type="component" value="Unassembled WGS sequence"/>
</dbReference>
<name>A0A1W1WUD8_9BACT</name>
<dbReference type="AlphaFoldDB" id="A0A1W1WUD8"/>
<sequence length="67" mass="8046">MKIVPKYKECMEKLLQELENEFMRIIANPKLDKKQKNILTKPLVTKKQILLNTLESLTMVERREDEE</sequence>
<accession>A0A1W1WUD8</accession>